<protein>
    <submittedName>
        <fullName evidence="1">Uncharacterized protein</fullName>
    </submittedName>
</protein>
<dbReference type="EMBL" id="JALLPJ020001295">
    <property type="protein sequence ID" value="KAL3771031.1"/>
    <property type="molecule type" value="Genomic_DNA"/>
</dbReference>
<name>A0ABD3N4Q0_9STRA</name>
<evidence type="ECO:0000313" key="2">
    <source>
        <dbReference type="Proteomes" id="UP001530400"/>
    </source>
</evidence>
<organism evidence="1 2">
    <name type="scientific">Cyclotella atomus</name>
    <dbReference type="NCBI Taxonomy" id="382360"/>
    <lineage>
        <taxon>Eukaryota</taxon>
        <taxon>Sar</taxon>
        <taxon>Stramenopiles</taxon>
        <taxon>Ochrophyta</taxon>
        <taxon>Bacillariophyta</taxon>
        <taxon>Coscinodiscophyceae</taxon>
        <taxon>Thalassiosirophycidae</taxon>
        <taxon>Stephanodiscales</taxon>
        <taxon>Stephanodiscaceae</taxon>
        <taxon>Cyclotella</taxon>
    </lineage>
</organism>
<dbReference type="Proteomes" id="UP001530400">
    <property type="component" value="Unassembled WGS sequence"/>
</dbReference>
<evidence type="ECO:0000313" key="1">
    <source>
        <dbReference type="EMBL" id="KAL3771031.1"/>
    </source>
</evidence>
<keyword evidence="2" id="KW-1185">Reference proteome</keyword>
<proteinExistence type="predicted"/>
<dbReference type="AlphaFoldDB" id="A0ABD3N4Q0"/>
<comment type="caution">
    <text evidence="1">The sequence shown here is derived from an EMBL/GenBank/DDBJ whole genome shotgun (WGS) entry which is preliminary data.</text>
</comment>
<reference evidence="1 2" key="1">
    <citation type="submission" date="2024-10" db="EMBL/GenBank/DDBJ databases">
        <title>Updated reference genomes for cyclostephanoid diatoms.</title>
        <authorList>
            <person name="Roberts W.R."/>
            <person name="Alverson A.J."/>
        </authorList>
    </citation>
    <scope>NUCLEOTIDE SEQUENCE [LARGE SCALE GENOMIC DNA]</scope>
    <source>
        <strain evidence="1 2">AJA010-31</strain>
    </source>
</reference>
<gene>
    <name evidence="1" type="ORF">ACHAWO_013209</name>
</gene>
<sequence>MKLPSVCICLIGKFKGETVLANESTSGLQTRWWVEELMKLCQEEGRTSGFAFADADDIPPDSTEYNTLFRQGLSRLQKQHQDLFSSKEDVTRYGISHSLRKLAVTRAGKAGLLDSEIGSVNRWQSVEQAKGSRPKHNMQTHYTDARALAPMTWRYSHML</sequence>
<accession>A0ABD3N4Q0</accession>